<dbReference type="Gene3D" id="3.40.50.20">
    <property type="match status" value="1"/>
</dbReference>
<protein>
    <submittedName>
        <fullName evidence="3">Transferase</fullName>
    </submittedName>
</protein>
<reference evidence="5 6" key="1">
    <citation type="submission" date="2018-08" db="EMBL/GenBank/DDBJ databases">
        <title>A genome reference for cultivated species of the human gut microbiota.</title>
        <authorList>
            <person name="Zou Y."/>
            <person name="Xue W."/>
            <person name="Luo G."/>
        </authorList>
    </citation>
    <scope>NUCLEOTIDE SEQUENCE [LARGE SCALE GENOMIC DNA]</scope>
    <source>
        <strain evidence="4 6">OM07-9</strain>
        <strain evidence="3 5">TF09-22</strain>
    </source>
</reference>
<evidence type="ECO:0000313" key="6">
    <source>
        <dbReference type="Proteomes" id="UP000261295"/>
    </source>
</evidence>
<dbReference type="PANTHER" id="PTHR43300:SF7">
    <property type="entry name" value="UDP-N-ACETYLBACILLOSAMINE N-ACETYLTRANSFERASE"/>
    <property type="match status" value="1"/>
</dbReference>
<evidence type="ECO:0000256" key="1">
    <source>
        <dbReference type="ARBA" id="ARBA00007274"/>
    </source>
</evidence>
<dbReference type="PANTHER" id="PTHR43300">
    <property type="entry name" value="ACETYLTRANSFERASE"/>
    <property type="match status" value="1"/>
</dbReference>
<comment type="similarity">
    <text evidence="1">Belongs to the transferase hexapeptide repeat family.</text>
</comment>
<proteinExistence type="inferred from homology"/>
<gene>
    <name evidence="4" type="ORF">DXC07_00720</name>
    <name evidence="3" type="ORF">DXC91_04235</name>
</gene>
<dbReference type="InterPro" id="IPR020019">
    <property type="entry name" value="AcTrfase_PglD-like"/>
</dbReference>
<dbReference type="Proteomes" id="UP000260874">
    <property type="component" value="Unassembled WGS sequence"/>
</dbReference>
<keyword evidence="3" id="KW-0808">Transferase</keyword>
<dbReference type="SUPFAM" id="SSF51161">
    <property type="entry name" value="Trimeric LpxA-like enzymes"/>
    <property type="match status" value="1"/>
</dbReference>
<feature type="binding site" evidence="2">
    <location>
        <position position="71"/>
    </location>
    <ligand>
        <name>substrate</name>
    </ligand>
</feature>
<evidence type="ECO:0000313" key="3">
    <source>
        <dbReference type="EMBL" id="RGK87773.1"/>
    </source>
</evidence>
<sequence>MNKEIYILGVGHNTPVYIDLVESCGYTIKGLYHYNEELTGKLDHGYPIIGSYNDLFSHETLCGMNFALSQGNNEIRADLFKKIRDKGGKIPTLIHPTVQISRFAKIGIGCVVHINTVIHPDVVIGDNTVLSYNVSISHNTYIGCNCYFAFGALIGAYVHIADNAFVGIGALIVSGKVHEIGKNAYIGAGAVVTHNVEEYTVVAGMPAKVLRTLEH</sequence>
<organism evidence="3 5">
    <name type="scientific">Bacteroides uniformis</name>
    <dbReference type="NCBI Taxonomy" id="820"/>
    <lineage>
        <taxon>Bacteria</taxon>
        <taxon>Pseudomonadati</taxon>
        <taxon>Bacteroidota</taxon>
        <taxon>Bacteroidia</taxon>
        <taxon>Bacteroidales</taxon>
        <taxon>Bacteroidaceae</taxon>
        <taxon>Bacteroides</taxon>
    </lineage>
</organism>
<dbReference type="InterPro" id="IPR050179">
    <property type="entry name" value="Trans_hexapeptide_repeat"/>
</dbReference>
<dbReference type="InterPro" id="IPR011004">
    <property type="entry name" value="Trimer_LpxA-like_sf"/>
</dbReference>
<dbReference type="Gene3D" id="2.160.10.10">
    <property type="entry name" value="Hexapeptide repeat proteins"/>
    <property type="match status" value="2"/>
</dbReference>
<dbReference type="AlphaFoldDB" id="A0A396AX99"/>
<dbReference type="EMBL" id="QSTL01000001">
    <property type="protein sequence ID" value="RGM58720.1"/>
    <property type="molecule type" value="Genomic_DNA"/>
</dbReference>
<evidence type="ECO:0000313" key="5">
    <source>
        <dbReference type="Proteomes" id="UP000260874"/>
    </source>
</evidence>
<feature type="binding site" evidence="2">
    <location>
        <position position="168"/>
    </location>
    <ligand>
        <name>acetyl-CoA</name>
        <dbReference type="ChEBI" id="CHEBI:57288"/>
    </ligand>
</feature>
<dbReference type="GO" id="GO:0016740">
    <property type="term" value="F:transferase activity"/>
    <property type="evidence" value="ECO:0007669"/>
    <property type="project" value="UniProtKB-KW"/>
</dbReference>
<comment type="caution">
    <text evidence="3">The sequence shown here is derived from an EMBL/GenBank/DDBJ whole genome shotgun (WGS) entry which is preliminary data.</text>
</comment>
<dbReference type="RefSeq" id="WP_117703325.1">
    <property type="nucleotide sequence ID" value="NZ_CAXSSZ010000012.1"/>
</dbReference>
<dbReference type="EMBL" id="QSRB01000002">
    <property type="protein sequence ID" value="RGK87773.1"/>
    <property type="molecule type" value="Genomic_DNA"/>
</dbReference>
<evidence type="ECO:0000256" key="2">
    <source>
        <dbReference type="PIRSR" id="PIRSR620019-2"/>
    </source>
</evidence>
<name>A0A396AX99_BACUN</name>
<dbReference type="CDD" id="cd03360">
    <property type="entry name" value="LbH_AT_putative"/>
    <property type="match status" value="1"/>
</dbReference>
<evidence type="ECO:0000313" key="4">
    <source>
        <dbReference type="EMBL" id="RGM58720.1"/>
    </source>
</evidence>
<accession>A0A396AX99</accession>
<dbReference type="Proteomes" id="UP000261295">
    <property type="component" value="Unassembled WGS sequence"/>
</dbReference>